<accession>A0A2N5H7R2</accession>
<dbReference type="RefSeq" id="WP_101651347.1">
    <property type="nucleotide sequence ID" value="NZ_PGVE01000091.1"/>
</dbReference>
<dbReference type="GO" id="GO:0004048">
    <property type="term" value="F:anthranilate phosphoribosyltransferase activity"/>
    <property type="evidence" value="ECO:0007669"/>
    <property type="project" value="UniProtKB-UniRule"/>
</dbReference>
<dbReference type="SUPFAM" id="SSF52418">
    <property type="entry name" value="Nucleoside phosphorylase/phosphoribosyltransferase catalytic domain"/>
    <property type="match status" value="1"/>
</dbReference>
<reference evidence="12 13" key="1">
    <citation type="submission" date="2017-11" db="EMBL/GenBank/DDBJ databases">
        <title>Comparitive Functional Genomics of Dry Heat Resistant strains isolated from the Viking Spacecraft.</title>
        <authorList>
            <person name="Seuylemezian A."/>
            <person name="Cooper K."/>
            <person name="Vaishampayan P."/>
        </authorList>
    </citation>
    <scope>NUCLEOTIDE SEQUENCE [LARGE SCALE GENOMIC DNA]</scope>
    <source>
        <strain evidence="12 13">V32-6</strain>
    </source>
</reference>
<keyword evidence="4 9" id="KW-0808">Transferase</keyword>
<feature type="binding site" evidence="9">
    <location>
        <position position="91"/>
    </location>
    <ligand>
        <name>Mg(2+)</name>
        <dbReference type="ChEBI" id="CHEBI:18420"/>
        <label>1</label>
    </ligand>
</feature>
<dbReference type="GO" id="GO:0005829">
    <property type="term" value="C:cytosol"/>
    <property type="evidence" value="ECO:0007669"/>
    <property type="project" value="TreeGrafter"/>
</dbReference>
<dbReference type="FunFam" id="3.40.1030.10:FF:000002">
    <property type="entry name" value="Anthranilate phosphoribosyltransferase"/>
    <property type="match status" value="1"/>
</dbReference>
<dbReference type="Pfam" id="PF02885">
    <property type="entry name" value="Glycos_trans_3N"/>
    <property type="match status" value="1"/>
</dbReference>
<dbReference type="PANTHER" id="PTHR43285">
    <property type="entry name" value="ANTHRANILATE PHOSPHORIBOSYLTRANSFERASE"/>
    <property type="match status" value="1"/>
</dbReference>
<dbReference type="InterPro" id="IPR017459">
    <property type="entry name" value="Glycosyl_Trfase_fam3_N_dom"/>
</dbReference>
<evidence type="ECO:0000313" key="13">
    <source>
        <dbReference type="Proteomes" id="UP000234950"/>
    </source>
</evidence>
<feature type="binding site" evidence="9">
    <location>
        <position position="224"/>
    </location>
    <ligand>
        <name>Mg(2+)</name>
        <dbReference type="ChEBI" id="CHEBI:18420"/>
        <label>2</label>
    </ligand>
</feature>
<dbReference type="HAMAP" id="MF_00211">
    <property type="entry name" value="TrpD"/>
    <property type="match status" value="1"/>
</dbReference>
<keyword evidence="5 9" id="KW-0822">Tryptophan biosynthesis</keyword>
<comment type="caution">
    <text evidence="9">Lacks conserved residue(s) required for the propagation of feature annotation.</text>
</comment>
<dbReference type="GO" id="GO:0000287">
    <property type="term" value="F:magnesium ion binding"/>
    <property type="evidence" value="ECO:0007669"/>
    <property type="project" value="UniProtKB-UniRule"/>
</dbReference>
<protein>
    <recommendedName>
        <fullName evidence="9">Anthranilate phosphoribosyltransferase</fullName>
        <ecNumber evidence="9">2.4.2.18</ecNumber>
    </recommendedName>
</protein>
<comment type="cofactor">
    <cofactor evidence="9">
        <name>Mg(2+)</name>
        <dbReference type="ChEBI" id="CHEBI:18420"/>
    </cofactor>
    <text evidence="9">Binds 2 magnesium ions per monomer.</text>
</comment>
<dbReference type="OrthoDB" id="9806430at2"/>
<dbReference type="Pfam" id="PF00591">
    <property type="entry name" value="Glycos_transf_3"/>
    <property type="match status" value="1"/>
</dbReference>
<evidence type="ECO:0000256" key="6">
    <source>
        <dbReference type="ARBA" id="ARBA00023141"/>
    </source>
</evidence>
<dbReference type="GO" id="GO:0000162">
    <property type="term" value="P:L-tryptophan biosynthetic process"/>
    <property type="evidence" value="ECO:0007669"/>
    <property type="project" value="UniProtKB-UniRule"/>
</dbReference>
<comment type="caution">
    <text evidence="12">The sequence shown here is derived from an EMBL/GenBank/DDBJ whole genome shotgun (WGS) entry which is preliminary data.</text>
</comment>
<feature type="binding site" evidence="9">
    <location>
        <begin position="82"/>
        <end position="83"/>
    </location>
    <ligand>
        <name>5-phospho-alpha-D-ribose 1-diphosphate</name>
        <dbReference type="ChEBI" id="CHEBI:58017"/>
    </ligand>
</feature>
<dbReference type="UniPathway" id="UPA00035">
    <property type="reaction ID" value="UER00041"/>
</dbReference>
<feature type="binding site" evidence="9">
    <location>
        <position position="119"/>
    </location>
    <ligand>
        <name>5-phospho-alpha-D-ribose 1-diphosphate</name>
        <dbReference type="ChEBI" id="CHEBI:58017"/>
    </ligand>
</feature>
<dbReference type="PANTHER" id="PTHR43285:SF2">
    <property type="entry name" value="ANTHRANILATE PHOSPHORIBOSYLTRANSFERASE"/>
    <property type="match status" value="1"/>
</dbReference>
<dbReference type="InterPro" id="IPR036320">
    <property type="entry name" value="Glycosyl_Trfase_fam3_N_dom_sf"/>
</dbReference>
<evidence type="ECO:0000256" key="9">
    <source>
        <dbReference type="HAMAP-Rule" id="MF_00211"/>
    </source>
</evidence>
<keyword evidence="9" id="KW-0460">Magnesium</keyword>
<dbReference type="EMBL" id="PGVE01000091">
    <property type="protein sequence ID" value="PLS01564.1"/>
    <property type="molecule type" value="Genomic_DNA"/>
</dbReference>
<feature type="binding site" evidence="9">
    <location>
        <position position="79"/>
    </location>
    <ligand>
        <name>anthranilate</name>
        <dbReference type="ChEBI" id="CHEBI:16567"/>
        <label>1</label>
    </ligand>
</feature>
<feature type="binding site" evidence="9">
    <location>
        <position position="225"/>
    </location>
    <ligand>
        <name>Mg(2+)</name>
        <dbReference type="ChEBI" id="CHEBI:18420"/>
        <label>1</label>
    </ligand>
</feature>
<keyword evidence="13" id="KW-1185">Reference proteome</keyword>
<feature type="binding site" evidence="9">
    <location>
        <position position="87"/>
    </location>
    <ligand>
        <name>5-phospho-alpha-D-ribose 1-diphosphate</name>
        <dbReference type="ChEBI" id="CHEBI:58017"/>
    </ligand>
</feature>
<proteinExistence type="inferred from homology"/>
<evidence type="ECO:0000256" key="7">
    <source>
        <dbReference type="ARBA" id="ARBA00052328"/>
    </source>
</evidence>
<evidence type="ECO:0000256" key="8">
    <source>
        <dbReference type="ARBA" id="ARBA00061188"/>
    </source>
</evidence>
<dbReference type="InterPro" id="IPR005940">
    <property type="entry name" value="Anthranilate_Pribosyl_Tfrase"/>
</dbReference>
<dbReference type="AlphaFoldDB" id="A0A2N5H7R2"/>
<evidence type="ECO:0000256" key="3">
    <source>
        <dbReference type="ARBA" id="ARBA00022676"/>
    </source>
</evidence>
<keyword evidence="9" id="KW-0479">Metal-binding</keyword>
<dbReference type="Gene3D" id="3.40.1030.10">
    <property type="entry name" value="Nucleoside phosphorylase/phosphoribosyltransferase catalytic domain"/>
    <property type="match status" value="1"/>
</dbReference>
<evidence type="ECO:0000259" key="10">
    <source>
        <dbReference type="Pfam" id="PF00591"/>
    </source>
</evidence>
<name>A0A2N5H7R2_9BACI</name>
<organism evidence="12 13">
    <name type="scientific">Neobacillus cucumis</name>
    <dbReference type="NCBI Taxonomy" id="1740721"/>
    <lineage>
        <taxon>Bacteria</taxon>
        <taxon>Bacillati</taxon>
        <taxon>Bacillota</taxon>
        <taxon>Bacilli</taxon>
        <taxon>Bacillales</taxon>
        <taxon>Bacillaceae</taxon>
        <taxon>Neobacillus</taxon>
    </lineage>
</organism>
<keyword evidence="2 9" id="KW-0028">Amino-acid biosynthesis</keyword>
<gene>
    <name evidence="9 12" type="primary">trpD</name>
    <name evidence="12" type="ORF">CVD27_24535</name>
</gene>
<comment type="similarity">
    <text evidence="9">Belongs to the anthranilate phosphoribosyltransferase family.</text>
</comment>
<dbReference type="SUPFAM" id="SSF47648">
    <property type="entry name" value="Nucleoside phosphorylase/phosphoribosyltransferase N-terminal domain"/>
    <property type="match status" value="1"/>
</dbReference>
<dbReference type="InterPro" id="IPR035902">
    <property type="entry name" value="Nuc_phospho_transferase"/>
</dbReference>
<comment type="catalytic activity">
    <reaction evidence="7 9">
        <text>N-(5-phospho-beta-D-ribosyl)anthranilate + diphosphate = 5-phospho-alpha-D-ribose 1-diphosphate + anthranilate</text>
        <dbReference type="Rhea" id="RHEA:11768"/>
        <dbReference type="ChEBI" id="CHEBI:16567"/>
        <dbReference type="ChEBI" id="CHEBI:18277"/>
        <dbReference type="ChEBI" id="CHEBI:33019"/>
        <dbReference type="ChEBI" id="CHEBI:58017"/>
        <dbReference type="EC" id="2.4.2.18"/>
    </reaction>
</comment>
<feature type="binding site" evidence="9">
    <location>
        <position position="110"/>
    </location>
    <ligand>
        <name>anthranilate</name>
        <dbReference type="ChEBI" id="CHEBI:16567"/>
        <label>1</label>
    </ligand>
</feature>
<evidence type="ECO:0000256" key="2">
    <source>
        <dbReference type="ARBA" id="ARBA00022605"/>
    </source>
</evidence>
<feature type="binding site" evidence="9">
    <location>
        <position position="225"/>
    </location>
    <ligand>
        <name>Mg(2+)</name>
        <dbReference type="ChEBI" id="CHEBI:18420"/>
        <label>2</label>
    </ligand>
</feature>
<feature type="domain" description="Glycosyl transferase family 3" evidence="10">
    <location>
        <begin position="73"/>
        <end position="323"/>
    </location>
</feature>
<comment type="function">
    <text evidence="9">Catalyzes the transfer of the phosphoribosyl group of 5-phosphorylribose-1-pyrophosphate (PRPP) to anthranilate to yield N-(5'-phosphoribosyl)-anthranilate (PRA).</text>
</comment>
<keyword evidence="3 9" id="KW-0328">Glycosyltransferase</keyword>
<dbReference type="EC" id="2.4.2.18" evidence="9"/>
<evidence type="ECO:0000259" key="11">
    <source>
        <dbReference type="Pfam" id="PF02885"/>
    </source>
</evidence>
<comment type="pathway">
    <text evidence="1 9">Amino-acid biosynthesis; L-tryptophan biosynthesis; L-tryptophan from chorismate: step 2/5.</text>
</comment>
<feature type="binding site" evidence="9">
    <location>
        <begin position="107"/>
        <end position="115"/>
    </location>
    <ligand>
        <name>5-phospho-alpha-D-ribose 1-diphosphate</name>
        <dbReference type="ChEBI" id="CHEBI:58017"/>
    </ligand>
</feature>
<feature type="binding site" evidence="9">
    <location>
        <position position="165"/>
    </location>
    <ligand>
        <name>anthranilate</name>
        <dbReference type="ChEBI" id="CHEBI:16567"/>
        <label>2</label>
    </ligand>
</feature>
<dbReference type="InterPro" id="IPR000312">
    <property type="entry name" value="Glycosyl_Trfase_fam3"/>
</dbReference>
<feature type="domain" description="Glycosyl transferase family 3 N-terminal" evidence="11">
    <location>
        <begin position="2"/>
        <end position="60"/>
    </location>
</feature>
<evidence type="ECO:0000256" key="5">
    <source>
        <dbReference type="ARBA" id="ARBA00022822"/>
    </source>
</evidence>
<evidence type="ECO:0000256" key="4">
    <source>
        <dbReference type="ARBA" id="ARBA00022679"/>
    </source>
</evidence>
<keyword evidence="6 9" id="KW-0057">Aromatic amino acid biosynthesis</keyword>
<feature type="binding site" evidence="9">
    <location>
        <position position="79"/>
    </location>
    <ligand>
        <name>5-phospho-alpha-D-ribose 1-diphosphate</name>
        <dbReference type="ChEBI" id="CHEBI:58017"/>
    </ligand>
</feature>
<comment type="similarity">
    <text evidence="8">In the C-terminal section; belongs to the anthranilate phosphoribosyltransferase family.</text>
</comment>
<comment type="subunit">
    <text evidence="9">Homodimer.</text>
</comment>
<dbReference type="Proteomes" id="UP000234950">
    <property type="component" value="Unassembled WGS sequence"/>
</dbReference>
<feature type="binding site" evidence="9">
    <location>
        <begin position="89"/>
        <end position="92"/>
    </location>
    <ligand>
        <name>5-phospho-alpha-D-ribose 1-diphosphate</name>
        <dbReference type="ChEBI" id="CHEBI:58017"/>
    </ligand>
</feature>
<evidence type="ECO:0000256" key="1">
    <source>
        <dbReference type="ARBA" id="ARBA00004907"/>
    </source>
</evidence>
<dbReference type="Gene3D" id="1.20.970.10">
    <property type="entry name" value="Transferase, Pyrimidine Nucleoside Phosphorylase, Chain C"/>
    <property type="match status" value="1"/>
</dbReference>
<evidence type="ECO:0000313" key="12">
    <source>
        <dbReference type="EMBL" id="PLS01564.1"/>
    </source>
</evidence>
<dbReference type="NCBIfam" id="TIGR01245">
    <property type="entry name" value="trpD"/>
    <property type="match status" value="1"/>
</dbReference>
<sequence length="341" mass="36871">MKHYLLQLAEKQSFSEQQMEEAVDFILGEEVSESEIAAFLMGLKSKGETVDEIAGIVRAMKGNTLRFNQKFPNVLDNCGTGGDGSSSFNVSTTSAFVIAGAGIPVAKHGNRSISSKTGSADVLEYLGVNLNLSSERTEEILHEIGIAFLFAPHVHPKLKKVMTVRKALKIPTVFNYIGPLTNPIELDYQLLGVSRRDLLNVFAEVLKKLGRKRAVVINGAGFMDEASLQGENHYTLLEDGIITNHIFTPEDVNLPQYNNSEIRGGDSIENGEILLKVLKGEKGAPRDTVLLNAGIGIYTAGKASSIAQGIDLAKQVIDSGAAYAKLKALIEKSKKGQKEAI</sequence>